<dbReference type="Gene3D" id="3.40.50.720">
    <property type="entry name" value="NAD(P)-binding Rossmann-like Domain"/>
    <property type="match status" value="1"/>
</dbReference>
<dbReference type="Proteomes" id="UP001165089">
    <property type="component" value="Unassembled WGS sequence"/>
</dbReference>
<dbReference type="SUPFAM" id="SSF48179">
    <property type="entry name" value="6-phosphogluconate dehydrogenase C-terminal domain-like"/>
    <property type="match status" value="1"/>
</dbReference>
<dbReference type="SUPFAM" id="SSF51735">
    <property type="entry name" value="NAD(P)-binding Rossmann-fold domains"/>
    <property type="match status" value="1"/>
</dbReference>
<evidence type="ECO:0000313" key="9">
    <source>
        <dbReference type="EMBL" id="GLH71116.1"/>
    </source>
</evidence>
<evidence type="ECO:0000256" key="1">
    <source>
        <dbReference type="ARBA" id="ARBA00005525"/>
    </source>
</evidence>
<evidence type="ECO:0000259" key="7">
    <source>
        <dbReference type="Pfam" id="PF03807"/>
    </source>
</evidence>
<dbReference type="InterPro" id="IPR000304">
    <property type="entry name" value="Pyrroline-COOH_reductase"/>
</dbReference>
<accession>A0ABQ5Q9F2</accession>
<dbReference type="PIRSF" id="PIRSF000193">
    <property type="entry name" value="Pyrrol-5-carb_rd"/>
    <property type="match status" value="1"/>
</dbReference>
<protein>
    <recommendedName>
        <fullName evidence="4 5">Pyrroline-5-carboxylate reductase</fullName>
        <shortName evidence="4">P5C reductase</shortName>
        <shortName evidence="4">P5CR</shortName>
        <ecNumber evidence="4 5">1.5.1.2</ecNumber>
    </recommendedName>
    <alternativeName>
        <fullName evidence="4">PCA reductase</fullName>
    </alternativeName>
</protein>
<comment type="caution">
    <text evidence="9">The sequence shown here is derived from an EMBL/GenBank/DDBJ whole genome shotgun (WGS) entry which is preliminary data.</text>
</comment>
<comment type="subcellular location">
    <subcellularLocation>
        <location evidence="4">Cytoplasm</location>
    </subcellularLocation>
</comment>
<keyword evidence="2 4" id="KW-0521">NADP</keyword>
<comment type="function">
    <text evidence="4">Catalyzes the reduction of 1-pyrroline-5-carboxylate (PCA) to L-proline.</text>
</comment>
<comment type="catalytic activity">
    <reaction evidence="4 6">
        <text>L-proline + NADP(+) = (S)-1-pyrroline-5-carboxylate + NADPH + 2 H(+)</text>
        <dbReference type="Rhea" id="RHEA:14109"/>
        <dbReference type="ChEBI" id="CHEBI:15378"/>
        <dbReference type="ChEBI" id="CHEBI:17388"/>
        <dbReference type="ChEBI" id="CHEBI:57783"/>
        <dbReference type="ChEBI" id="CHEBI:58349"/>
        <dbReference type="ChEBI" id="CHEBI:60039"/>
        <dbReference type="EC" id="1.5.1.2"/>
    </reaction>
</comment>
<comment type="similarity">
    <text evidence="1 4 6">Belongs to the pyrroline-5-carboxylate reductase family.</text>
</comment>
<evidence type="ECO:0000256" key="6">
    <source>
        <dbReference type="RuleBase" id="RU003903"/>
    </source>
</evidence>
<dbReference type="Pfam" id="PF14748">
    <property type="entry name" value="P5CR_dimer"/>
    <property type="match status" value="1"/>
</dbReference>
<evidence type="ECO:0000313" key="10">
    <source>
        <dbReference type="Proteomes" id="UP001165089"/>
    </source>
</evidence>
<dbReference type="EMBL" id="BSDD01000005">
    <property type="protein sequence ID" value="GLH71116.1"/>
    <property type="molecule type" value="Genomic_DNA"/>
</dbReference>
<dbReference type="InterPro" id="IPR029036">
    <property type="entry name" value="P5CR_dimer"/>
</dbReference>
<dbReference type="PANTHER" id="PTHR11645:SF0">
    <property type="entry name" value="PYRROLINE-5-CARBOXYLATE REDUCTASE 3"/>
    <property type="match status" value="1"/>
</dbReference>
<feature type="domain" description="Pyrroline-5-carboxylate reductase catalytic N-terminal" evidence="7">
    <location>
        <begin position="11"/>
        <end position="105"/>
    </location>
</feature>
<keyword evidence="4 6" id="KW-0641">Proline biosynthesis</keyword>
<dbReference type="InterPro" id="IPR036291">
    <property type="entry name" value="NAD(P)-bd_dom_sf"/>
</dbReference>
<evidence type="ECO:0000256" key="2">
    <source>
        <dbReference type="ARBA" id="ARBA00022857"/>
    </source>
</evidence>
<feature type="domain" description="Pyrroline-5-carboxylate reductase dimerisation" evidence="8">
    <location>
        <begin position="167"/>
        <end position="270"/>
    </location>
</feature>
<evidence type="ECO:0000256" key="3">
    <source>
        <dbReference type="ARBA" id="ARBA00023002"/>
    </source>
</evidence>
<dbReference type="HAMAP" id="MF_01925">
    <property type="entry name" value="P5C_reductase"/>
    <property type="match status" value="1"/>
</dbReference>
<evidence type="ECO:0000259" key="8">
    <source>
        <dbReference type="Pfam" id="PF14748"/>
    </source>
</evidence>
<dbReference type="NCBIfam" id="TIGR00112">
    <property type="entry name" value="proC"/>
    <property type="match status" value="1"/>
</dbReference>
<sequence length="273" mass="27952">MSHAVRLPVTALLGFGTMGRALATGLLAQGLATPRSLRVGARRPDAAQAHAEALGLVARHPEEAARGAEILVLAVKPRDVDGLLCRLEESDALDHHPLVISIAAGVRTASLAERAPGCAVVRAMPNTPCAIGKGVTVVCAGPGAEARHLELAQRIFGCMGAVLQLDEKHMDTVTGLGGSGPAFIYLVLEAMAEGAVMRGMPRAVALELAARVALGASEMLLATGRHPASLRDDVTTPAGCTIAGLLALEDGRIRSVLARGVETAGRVAGELAS</sequence>
<name>A0ABQ5Q9F2_9BACT</name>
<evidence type="ECO:0000256" key="5">
    <source>
        <dbReference type="NCBIfam" id="TIGR00112"/>
    </source>
</evidence>
<comment type="pathway">
    <text evidence="4 6">Amino-acid biosynthesis; L-proline biosynthesis; L-proline from L-glutamate 5-semialdehyde: step 1/1.</text>
</comment>
<reference evidence="9 10" key="1">
    <citation type="journal article" date="2023" name="Antonie Van Leeuwenhoek">
        <title>Mesoterricola silvestris gen. nov., sp. nov., Mesoterricola sediminis sp. nov., Geothrix oryzae sp. nov., Geothrix edaphica sp. nov., Geothrix rubra sp. nov., and Geothrix limicola sp. nov., six novel members of Acidobacteriota isolated from soils.</title>
        <authorList>
            <person name="Itoh H."/>
            <person name="Sugisawa Y."/>
            <person name="Mise K."/>
            <person name="Xu Z."/>
            <person name="Kuniyasu M."/>
            <person name="Ushijima N."/>
            <person name="Kawano K."/>
            <person name="Kobayashi E."/>
            <person name="Shiratori Y."/>
            <person name="Masuda Y."/>
            <person name="Senoo K."/>
        </authorList>
    </citation>
    <scope>NUCLEOTIDE SEQUENCE [LARGE SCALE GENOMIC DNA]</scope>
    <source>
        <strain evidence="9 10">Red803</strain>
    </source>
</reference>
<organism evidence="9 10">
    <name type="scientific">Geothrix rubra</name>
    <dbReference type="NCBI Taxonomy" id="2927977"/>
    <lineage>
        <taxon>Bacteria</taxon>
        <taxon>Pseudomonadati</taxon>
        <taxon>Acidobacteriota</taxon>
        <taxon>Holophagae</taxon>
        <taxon>Holophagales</taxon>
        <taxon>Holophagaceae</taxon>
        <taxon>Geothrix</taxon>
    </lineage>
</organism>
<keyword evidence="4 6" id="KW-0028">Amino-acid biosynthesis</keyword>
<dbReference type="InterPro" id="IPR053790">
    <property type="entry name" value="P5CR-like_CS"/>
</dbReference>
<dbReference type="PANTHER" id="PTHR11645">
    <property type="entry name" value="PYRROLINE-5-CARBOXYLATE REDUCTASE"/>
    <property type="match status" value="1"/>
</dbReference>
<dbReference type="EC" id="1.5.1.2" evidence="4 5"/>
<dbReference type="InterPro" id="IPR028939">
    <property type="entry name" value="P5C_Rdtase_cat_N"/>
</dbReference>
<dbReference type="InterPro" id="IPR008927">
    <property type="entry name" value="6-PGluconate_DH-like_C_sf"/>
</dbReference>
<keyword evidence="4" id="KW-0963">Cytoplasm</keyword>
<dbReference type="RefSeq" id="WP_285727039.1">
    <property type="nucleotide sequence ID" value="NZ_BSDD01000005.1"/>
</dbReference>
<dbReference type="PROSITE" id="PS00521">
    <property type="entry name" value="P5CR"/>
    <property type="match status" value="1"/>
</dbReference>
<proteinExistence type="inferred from homology"/>
<keyword evidence="10" id="KW-1185">Reference proteome</keyword>
<dbReference type="Pfam" id="PF03807">
    <property type="entry name" value="F420_oxidored"/>
    <property type="match status" value="1"/>
</dbReference>
<comment type="catalytic activity">
    <reaction evidence="4">
        <text>L-proline + NAD(+) = (S)-1-pyrroline-5-carboxylate + NADH + 2 H(+)</text>
        <dbReference type="Rhea" id="RHEA:14105"/>
        <dbReference type="ChEBI" id="CHEBI:15378"/>
        <dbReference type="ChEBI" id="CHEBI:17388"/>
        <dbReference type="ChEBI" id="CHEBI:57540"/>
        <dbReference type="ChEBI" id="CHEBI:57945"/>
        <dbReference type="ChEBI" id="CHEBI:60039"/>
        <dbReference type="EC" id="1.5.1.2"/>
    </reaction>
</comment>
<gene>
    <name evidence="4 9" type="primary">proC</name>
    <name evidence="9" type="ORF">GETHPA_26490</name>
</gene>
<evidence type="ECO:0000256" key="4">
    <source>
        <dbReference type="HAMAP-Rule" id="MF_01925"/>
    </source>
</evidence>
<keyword evidence="3 4" id="KW-0560">Oxidoreductase</keyword>
<dbReference type="Gene3D" id="1.10.3730.10">
    <property type="entry name" value="ProC C-terminal domain-like"/>
    <property type="match status" value="1"/>
</dbReference>